<organism evidence="1">
    <name type="scientific">Myoviridae sp. ct9Ns12</name>
    <dbReference type="NCBI Taxonomy" id="2826626"/>
    <lineage>
        <taxon>Viruses</taxon>
        <taxon>Duplodnaviria</taxon>
        <taxon>Heunggongvirae</taxon>
        <taxon>Uroviricota</taxon>
        <taxon>Caudoviricetes</taxon>
    </lineage>
</organism>
<protein>
    <submittedName>
        <fullName evidence="1">Uncharacterized protein</fullName>
    </submittedName>
</protein>
<proteinExistence type="predicted"/>
<reference evidence="1" key="1">
    <citation type="journal article" date="2021" name="Proc. Natl. Acad. Sci. U.S.A.">
        <title>A Catalog of Tens of Thousands of Viruses from Human Metagenomes Reveals Hidden Associations with Chronic Diseases.</title>
        <authorList>
            <person name="Tisza M.J."/>
            <person name="Buck C.B."/>
        </authorList>
    </citation>
    <scope>NUCLEOTIDE SEQUENCE</scope>
    <source>
        <strain evidence="1">Ct9Ns12</strain>
    </source>
</reference>
<accession>A0A8S5MH90</accession>
<name>A0A8S5MH90_9CAUD</name>
<sequence>MGNKKIMKYCMDKYLNECIGNCKDDGVKALLLLQKDIEKNNEHHLRQQDLLLQIIRKQSKPNFWREVGANLTGDAIFEVLLRGASRIFR</sequence>
<dbReference type="EMBL" id="BK014906">
    <property type="protein sequence ID" value="DAD81705.1"/>
    <property type="molecule type" value="Genomic_DNA"/>
</dbReference>
<evidence type="ECO:0000313" key="1">
    <source>
        <dbReference type="EMBL" id="DAD81705.1"/>
    </source>
</evidence>